<dbReference type="InterPro" id="IPR036866">
    <property type="entry name" value="RibonucZ/Hydroxyglut_hydro"/>
</dbReference>
<comment type="similarity">
    <text evidence="1">Belongs to the metallo-beta-lactamase superfamily.</text>
</comment>
<comment type="caution">
    <text evidence="6">The sequence shown here is derived from an EMBL/GenBank/DDBJ whole genome shotgun (WGS) entry which is preliminary data.</text>
</comment>
<dbReference type="AlphaFoldDB" id="A0A918AU67"/>
<name>A0A918AU67_9PSEU</name>
<gene>
    <name evidence="6" type="ORF">GCM10010185_69410</name>
</gene>
<dbReference type="InterPro" id="IPR001279">
    <property type="entry name" value="Metallo-B-lactamas"/>
</dbReference>
<dbReference type="GO" id="GO:0016787">
    <property type="term" value="F:hydrolase activity"/>
    <property type="evidence" value="ECO:0007669"/>
    <property type="project" value="UniProtKB-KW"/>
</dbReference>
<dbReference type="CDD" id="cd16277">
    <property type="entry name" value="metallo-hydrolase-like_MBL-fold"/>
    <property type="match status" value="1"/>
</dbReference>
<dbReference type="SUPFAM" id="SSF56281">
    <property type="entry name" value="Metallo-hydrolase/oxidoreductase"/>
    <property type="match status" value="1"/>
</dbReference>
<reference evidence="6" key="1">
    <citation type="journal article" date="2014" name="Int. J. Syst. Evol. Microbiol.">
        <title>Complete genome sequence of Corynebacterium casei LMG S-19264T (=DSM 44701T), isolated from a smear-ripened cheese.</title>
        <authorList>
            <consortium name="US DOE Joint Genome Institute (JGI-PGF)"/>
            <person name="Walter F."/>
            <person name="Albersmeier A."/>
            <person name="Kalinowski J."/>
            <person name="Ruckert C."/>
        </authorList>
    </citation>
    <scope>NUCLEOTIDE SEQUENCE</scope>
    <source>
        <strain evidence="6">JCM 3313</strain>
    </source>
</reference>
<dbReference type="GO" id="GO:0046872">
    <property type="term" value="F:metal ion binding"/>
    <property type="evidence" value="ECO:0007669"/>
    <property type="project" value="UniProtKB-KW"/>
</dbReference>
<organism evidence="6 7">
    <name type="scientific">Saccharothrix coeruleofusca</name>
    <dbReference type="NCBI Taxonomy" id="33919"/>
    <lineage>
        <taxon>Bacteria</taxon>
        <taxon>Bacillati</taxon>
        <taxon>Actinomycetota</taxon>
        <taxon>Actinomycetes</taxon>
        <taxon>Pseudonocardiales</taxon>
        <taxon>Pseudonocardiaceae</taxon>
        <taxon>Saccharothrix</taxon>
    </lineage>
</organism>
<dbReference type="SMART" id="SM00849">
    <property type="entry name" value="Lactamase_B"/>
    <property type="match status" value="1"/>
</dbReference>
<evidence type="ECO:0000256" key="2">
    <source>
        <dbReference type="ARBA" id="ARBA00022723"/>
    </source>
</evidence>
<sequence length="313" mass="34699">MTTTTERGRAALAFGSVTLERVPEYFGTVHIPPQQFFPEVSQETWRDNEDWFAPDFLDPDSGTVRSALQTWVLRSGGRTILVDTGAGNGKERPYAQVWAHRRTAYLDHLAAVGVRPEDVDIVVNTHLHNDHVGWNTVLEGREWVPTFPNARYLMPARDFEYWNPVHRRVAAGGPHNQNVFEDSIAPVHRAGLVELWEDEHVIDEHLRLVPAPGHTPGSSAVLLDSGGTKAMFVGDMLHTPAQVLEPHANSCFCEDPEQARATRRELLSRAADEDALVFPAHFGGAGGFRVRACGEGFALAEWAPFAAPELTED</sequence>
<evidence type="ECO:0000256" key="3">
    <source>
        <dbReference type="ARBA" id="ARBA00022801"/>
    </source>
</evidence>
<evidence type="ECO:0000259" key="5">
    <source>
        <dbReference type="SMART" id="SM00849"/>
    </source>
</evidence>
<dbReference type="EMBL" id="BMRG01000029">
    <property type="protein sequence ID" value="GGP85802.1"/>
    <property type="molecule type" value="Genomic_DNA"/>
</dbReference>
<accession>A0A918AU67</accession>
<evidence type="ECO:0000256" key="1">
    <source>
        <dbReference type="ARBA" id="ARBA00007749"/>
    </source>
</evidence>
<evidence type="ECO:0000313" key="7">
    <source>
        <dbReference type="Proteomes" id="UP000639606"/>
    </source>
</evidence>
<evidence type="ECO:0000313" key="6">
    <source>
        <dbReference type="EMBL" id="GGP85802.1"/>
    </source>
</evidence>
<dbReference type="Gene3D" id="3.60.15.10">
    <property type="entry name" value="Ribonuclease Z/Hydroxyacylglutathione hydrolase-like"/>
    <property type="match status" value="1"/>
</dbReference>
<protein>
    <submittedName>
        <fullName evidence="6">MBL fold metallo-hydrolase</fullName>
    </submittedName>
</protein>
<dbReference type="PANTHER" id="PTHR42978">
    <property type="entry name" value="QUORUM-QUENCHING LACTONASE YTNP-RELATED-RELATED"/>
    <property type="match status" value="1"/>
</dbReference>
<keyword evidence="4" id="KW-0862">Zinc</keyword>
<dbReference type="PANTHER" id="PTHR42978:SF6">
    <property type="entry name" value="QUORUM-QUENCHING LACTONASE YTNP-RELATED"/>
    <property type="match status" value="1"/>
</dbReference>
<dbReference type="Proteomes" id="UP000639606">
    <property type="component" value="Unassembled WGS sequence"/>
</dbReference>
<keyword evidence="7" id="KW-1185">Reference proteome</keyword>
<reference evidence="6" key="2">
    <citation type="submission" date="2020-09" db="EMBL/GenBank/DDBJ databases">
        <authorList>
            <person name="Sun Q."/>
            <person name="Ohkuma M."/>
        </authorList>
    </citation>
    <scope>NUCLEOTIDE SEQUENCE</scope>
    <source>
        <strain evidence="6">JCM 3313</strain>
    </source>
</reference>
<evidence type="ECO:0000256" key="4">
    <source>
        <dbReference type="ARBA" id="ARBA00022833"/>
    </source>
</evidence>
<keyword evidence="2" id="KW-0479">Metal-binding</keyword>
<dbReference type="RefSeq" id="WP_189227559.1">
    <property type="nucleotide sequence ID" value="NZ_BMRG01000029.1"/>
</dbReference>
<proteinExistence type="inferred from homology"/>
<keyword evidence="3" id="KW-0378">Hydrolase</keyword>
<feature type="domain" description="Metallo-beta-lactamase" evidence="5">
    <location>
        <begin position="67"/>
        <end position="281"/>
    </location>
</feature>
<dbReference type="Pfam" id="PF00753">
    <property type="entry name" value="Lactamase_B"/>
    <property type="match status" value="1"/>
</dbReference>
<dbReference type="InterPro" id="IPR051013">
    <property type="entry name" value="MBL_superfamily_lactonases"/>
</dbReference>